<feature type="compositionally biased region" description="Polar residues" evidence="1">
    <location>
        <begin position="153"/>
        <end position="166"/>
    </location>
</feature>
<sequence length="610" mass="61690">MTLSLTASSSTNGTALQTFTANTTHSLTSSMISLPPFPTSNSTQSPWPTAANASSIPSSTVYSGTVASKYTSIGNGLPPFPTTNSTPPPAATATINGTVILSGSGATMISTGVTGLPSSSHAPPFPVTNSTALPGPTGSGTGISYPASGTVFQTSEPPETSNSIPSTIRPPPFPTGNGTAIPRPTWISGSASGLPISTFTTTRGNSSITETLSNVPSSGLSPPFPTFNSTTAPGATGTSAGTRNSVTWPGTGGPFGAPTDSSSTWGQWPNSTASSALSATGIPTGPSGTPSSPPQNVTATTTNGTAFSTGFPPITLSSPSSLPPFSNSTTISEVISTPHVTWTASGTVFSSVSILPVPTLSHFNSSTSGISSGISSGIASPSAPSTSYFSSPGAPASLTESAQPAVTNSTGLPPGTSWPCHTVTSTNGTITQVVTTSVLITSATASADPTWAYPPSSLNNTTYPPRPSCTSKWQNITIASSAGLTSTWTSSVQTDRTWISVNPATTFVTSTTSRLSNPSKDSGAIPDTSFSVAGTPTTTISNAPLPSSPAYPWGGLGPIFRHNSATDPVDDENGSPDGPVVQERSGIWWARWKKHMDRLAPRHRARDRAA</sequence>
<protein>
    <submittedName>
        <fullName evidence="2">Uncharacterized protein</fullName>
    </submittedName>
</protein>
<feature type="compositionally biased region" description="Polar residues" evidence="1">
    <location>
        <begin position="398"/>
        <end position="411"/>
    </location>
</feature>
<feature type="compositionally biased region" description="Polar residues" evidence="1">
    <location>
        <begin position="259"/>
        <end position="278"/>
    </location>
</feature>
<organism evidence="2 3">
    <name type="scientific">Colletotrichum orchidophilum</name>
    <dbReference type="NCBI Taxonomy" id="1209926"/>
    <lineage>
        <taxon>Eukaryota</taxon>
        <taxon>Fungi</taxon>
        <taxon>Dikarya</taxon>
        <taxon>Ascomycota</taxon>
        <taxon>Pezizomycotina</taxon>
        <taxon>Sordariomycetes</taxon>
        <taxon>Hypocreomycetidae</taxon>
        <taxon>Glomerellales</taxon>
        <taxon>Glomerellaceae</taxon>
        <taxon>Colletotrichum</taxon>
    </lineage>
</organism>
<dbReference type="GeneID" id="34562015"/>
<feature type="region of interest" description="Disordered" evidence="1">
    <location>
        <begin position="558"/>
        <end position="581"/>
    </location>
</feature>
<dbReference type="AlphaFoldDB" id="A0A1G4B376"/>
<proteinExistence type="predicted"/>
<evidence type="ECO:0000313" key="3">
    <source>
        <dbReference type="Proteomes" id="UP000176998"/>
    </source>
</evidence>
<accession>A0A1G4B376</accession>
<keyword evidence="3" id="KW-1185">Reference proteome</keyword>
<gene>
    <name evidence="2" type="ORF">CORC01_08875</name>
</gene>
<evidence type="ECO:0000313" key="2">
    <source>
        <dbReference type="EMBL" id="OHE95878.1"/>
    </source>
</evidence>
<feature type="region of interest" description="Disordered" evidence="1">
    <location>
        <begin position="385"/>
        <end position="417"/>
    </location>
</feature>
<feature type="compositionally biased region" description="Low complexity" evidence="1">
    <location>
        <begin position="298"/>
        <end position="312"/>
    </location>
</feature>
<feature type="region of interest" description="Disordered" evidence="1">
    <location>
        <begin position="153"/>
        <end position="179"/>
    </location>
</feature>
<dbReference type="Proteomes" id="UP000176998">
    <property type="component" value="Unassembled WGS sequence"/>
</dbReference>
<dbReference type="STRING" id="1209926.A0A1G4B376"/>
<dbReference type="EMBL" id="MJBS01000077">
    <property type="protein sequence ID" value="OHE95878.1"/>
    <property type="molecule type" value="Genomic_DNA"/>
</dbReference>
<dbReference type="OrthoDB" id="4849005at2759"/>
<dbReference type="RefSeq" id="XP_022473039.1">
    <property type="nucleotide sequence ID" value="XM_022620505.1"/>
</dbReference>
<feature type="compositionally biased region" description="Low complexity" evidence="1">
    <location>
        <begin position="229"/>
        <end position="242"/>
    </location>
</feature>
<feature type="compositionally biased region" description="Low complexity" evidence="1">
    <location>
        <begin position="280"/>
        <end position="290"/>
    </location>
</feature>
<feature type="compositionally biased region" description="Polar residues" evidence="1">
    <location>
        <begin position="199"/>
        <end position="220"/>
    </location>
</feature>
<feature type="region of interest" description="Disordered" evidence="1">
    <location>
        <begin position="199"/>
        <end position="312"/>
    </location>
</feature>
<evidence type="ECO:0000256" key="1">
    <source>
        <dbReference type="SAM" id="MobiDB-lite"/>
    </source>
</evidence>
<name>A0A1G4B376_9PEZI</name>
<comment type="caution">
    <text evidence="2">The sequence shown here is derived from an EMBL/GenBank/DDBJ whole genome shotgun (WGS) entry which is preliminary data.</text>
</comment>
<reference evidence="2 3" key="1">
    <citation type="submission" date="2016-09" db="EMBL/GenBank/DDBJ databases">
        <authorList>
            <person name="Capua I."/>
            <person name="De Benedictis P."/>
            <person name="Joannis T."/>
            <person name="Lombin L.H."/>
            <person name="Cattoli G."/>
        </authorList>
    </citation>
    <scope>NUCLEOTIDE SEQUENCE [LARGE SCALE GENOMIC DNA]</scope>
    <source>
        <strain evidence="2 3">IMI 309357</strain>
    </source>
</reference>